<keyword evidence="1" id="KW-0732">Signal</keyword>
<reference evidence="2" key="1">
    <citation type="submission" date="2022-11" db="EMBL/GenBank/DDBJ databases">
        <title>Draft genome sequence of Hoeflea poritis E7-10 and Hoeflea prorocentri PM5-8, separated from scleractinian coral Porites lutea and marine dinoflagellate.</title>
        <authorList>
            <person name="Zhang G."/>
            <person name="Wei Q."/>
            <person name="Cai L."/>
        </authorList>
    </citation>
    <scope>NUCLEOTIDE SEQUENCE</scope>
    <source>
        <strain evidence="2">PM5-8</strain>
    </source>
</reference>
<dbReference type="Gene3D" id="3.40.190.10">
    <property type="entry name" value="Periplasmic binding protein-like II"/>
    <property type="match status" value="2"/>
</dbReference>
<name>A0A9X3UN71_9HYPH</name>
<accession>A0A9X3UN71</accession>
<dbReference type="CDD" id="cd13589">
    <property type="entry name" value="PBP2_polyamine_RpCGA009"/>
    <property type="match status" value="1"/>
</dbReference>
<dbReference type="GO" id="GO:0030975">
    <property type="term" value="F:thiamine binding"/>
    <property type="evidence" value="ECO:0007669"/>
    <property type="project" value="TreeGrafter"/>
</dbReference>
<protein>
    <submittedName>
        <fullName evidence="2">Polyamine ABC transporter substrate-binding protein</fullName>
    </submittedName>
</protein>
<gene>
    <name evidence="2" type="ORF">OQ273_22095</name>
</gene>
<dbReference type="GO" id="GO:0015888">
    <property type="term" value="P:thiamine transport"/>
    <property type="evidence" value="ECO:0007669"/>
    <property type="project" value="TreeGrafter"/>
</dbReference>
<keyword evidence="3" id="KW-1185">Reference proteome</keyword>
<dbReference type="GO" id="GO:0030288">
    <property type="term" value="C:outer membrane-bounded periplasmic space"/>
    <property type="evidence" value="ECO:0007669"/>
    <property type="project" value="TreeGrafter"/>
</dbReference>
<dbReference type="EMBL" id="JAPJZI010000002">
    <property type="protein sequence ID" value="MDA5401280.1"/>
    <property type="molecule type" value="Genomic_DNA"/>
</dbReference>
<comment type="caution">
    <text evidence="2">The sequence shown here is derived from an EMBL/GenBank/DDBJ whole genome shotgun (WGS) entry which is preliminary data.</text>
</comment>
<dbReference type="AlphaFoldDB" id="A0A9X3UN71"/>
<dbReference type="GO" id="GO:0030976">
    <property type="term" value="F:thiamine pyrophosphate binding"/>
    <property type="evidence" value="ECO:0007669"/>
    <property type="project" value="TreeGrafter"/>
</dbReference>
<dbReference type="Proteomes" id="UP001151234">
    <property type="component" value="Unassembled WGS sequence"/>
</dbReference>
<dbReference type="SUPFAM" id="SSF53850">
    <property type="entry name" value="Periplasmic binding protein-like II"/>
    <property type="match status" value="1"/>
</dbReference>
<dbReference type="PANTHER" id="PTHR30006:SF2">
    <property type="entry name" value="ABC TRANSPORTER SUBSTRATE-BINDING PROTEIN"/>
    <property type="match status" value="1"/>
</dbReference>
<dbReference type="RefSeq" id="WP_267993574.1">
    <property type="nucleotide sequence ID" value="NZ_JAPJZI010000002.1"/>
</dbReference>
<dbReference type="Pfam" id="PF13343">
    <property type="entry name" value="SBP_bac_6"/>
    <property type="match status" value="1"/>
</dbReference>
<proteinExistence type="predicted"/>
<sequence length="327" mass="35554">MLSAGVANAKETFTISWWGYNGEKLDANIIQPFLKMCDCEVVFETGNNADRLNKLAVRRGEGVDVIFLTDSFSQIGVEQGLFQPVDRAKIPNVEKLYDLAKAPQGEYGPAYSIGRVSIVYDSEKVDPITSWDDLWREDLAGTVSLPGITTTAGPMMVLRAAAHAGVDAYTDPDGAFAAIEELKPNIVKNYNTGSEMVNLISTGEATVAVAQDFTFASLMEAVPSMVEAELSDGGIATLNTINIPTGAKQVDLAHKFINFVLSTEVQTIEAKQGVDAPVNTEVVLTEEEAANWTYGEDEIAALNRIDYGKLNAAKTEWIDRWNEIFGL</sequence>
<evidence type="ECO:0000256" key="1">
    <source>
        <dbReference type="ARBA" id="ARBA00022729"/>
    </source>
</evidence>
<organism evidence="2 3">
    <name type="scientific">Hoeflea prorocentri</name>
    <dbReference type="NCBI Taxonomy" id="1922333"/>
    <lineage>
        <taxon>Bacteria</taxon>
        <taxon>Pseudomonadati</taxon>
        <taxon>Pseudomonadota</taxon>
        <taxon>Alphaproteobacteria</taxon>
        <taxon>Hyphomicrobiales</taxon>
        <taxon>Rhizobiaceae</taxon>
        <taxon>Hoeflea</taxon>
    </lineage>
</organism>
<evidence type="ECO:0000313" key="2">
    <source>
        <dbReference type="EMBL" id="MDA5401280.1"/>
    </source>
</evidence>
<dbReference type="PANTHER" id="PTHR30006">
    <property type="entry name" value="THIAMINE-BINDING PERIPLASMIC PROTEIN-RELATED"/>
    <property type="match status" value="1"/>
</dbReference>
<evidence type="ECO:0000313" key="3">
    <source>
        <dbReference type="Proteomes" id="UP001151234"/>
    </source>
</evidence>